<reference evidence="1" key="1">
    <citation type="submission" date="2023-03" db="EMBL/GenBank/DDBJ databases">
        <title>Massive genome expansion in bonnet fungi (Mycena s.s.) driven by repeated elements and novel gene families across ecological guilds.</title>
        <authorList>
            <consortium name="Lawrence Berkeley National Laboratory"/>
            <person name="Harder C.B."/>
            <person name="Miyauchi S."/>
            <person name="Viragh M."/>
            <person name="Kuo A."/>
            <person name="Thoen E."/>
            <person name="Andreopoulos B."/>
            <person name="Lu D."/>
            <person name="Skrede I."/>
            <person name="Drula E."/>
            <person name="Henrissat B."/>
            <person name="Morin E."/>
            <person name="Kohler A."/>
            <person name="Barry K."/>
            <person name="LaButti K."/>
            <person name="Morin E."/>
            <person name="Salamov A."/>
            <person name="Lipzen A."/>
            <person name="Mereny Z."/>
            <person name="Hegedus B."/>
            <person name="Baldrian P."/>
            <person name="Stursova M."/>
            <person name="Weitz H."/>
            <person name="Taylor A."/>
            <person name="Grigoriev I.V."/>
            <person name="Nagy L.G."/>
            <person name="Martin F."/>
            <person name="Kauserud H."/>
        </authorList>
    </citation>
    <scope>NUCLEOTIDE SEQUENCE</scope>
    <source>
        <strain evidence="1">CBHHK002</strain>
    </source>
</reference>
<dbReference type="EMBL" id="JARIHO010000007">
    <property type="protein sequence ID" value="KAJ7357917.1"/>
    <property type="molecule type" value="Genomic_DNA"/>
</dbReference>
<dbReference type="Proteomes" id="UP001218218">
    <property type="component" value="Unassembled WGS sequence"/>
</dbReference>
<dbReference type="AlphaFoldDB" id="A0AAD7AG01"/>
<sequence>MAHCPRRHPPPRYIRRLPACLRRALGHALDQANPPAIDRTVQHARLSTNPLARICSLRTLLQQMLGLMELGPHVYEQEGPGILYIQFCSAQFKVGHTDCLPYRLEQYCVCQRFGHQIETWVCCPMPNRKLSERVTHLLLNSLGAKAPFSPCPGCGIKHCKFYWYSRVGSRRTILRIVRLAIWLTGGTFGCLGPPRQARGRQPSLHHAVRL</sequence>
<gene>
    <name evidence="1" type="ORF">DFH08DRAFT_801796</name>
</gene>
<comment type="caution">
    <text evidence="1">The sequence shown here is derived from an EMBL/GenBank/DDBJ whole genome shotgun (WGS) entry which is preliminary data.</text>
</comment>
<name>A0AAD7AG01_9AGAR</name>
<evidence type="ECO:0000313" key="2">
    <source>
        <dbReference type="Proteomes" id="UP001218218"/>
    </source>
</evidence>
<accession>A0AAD7AG01</accession>
<keyword evidence="2" id="KW-1185">Reference proteome</keyword>
<proteinExistence type="predicted"/>
<evidence type="ECO:0000313" key="1">
    <source>
        <dbReference type="EMBL" id="KAJ7357917.1"/>
    </source>
</evidence>
<protein>
    <submittedName>
        <fullName evidence="1">Uncharacterized protein</fullName>
    </submittedName>
</protein>
<organism evidence="1 2">
    <name type="scientific">Mycena albidolilacea</name>
    <dbReference type="NCBI Taxonomy" id="1033008"/>
    <lineage>
        <taxon>Eukaryota</taxon>
        <taxon>Fungi</taxon>
        <taxon>Dikarya</taxon>
        <taxon>Basidiomycota</taxon>
        <taxon>Agaricomycotina</taxon>
        <taxon>Agaricomycetes</taxon>
        <taxon>Agaricomycetidae</taxon>
        <taxon>Agaricales</taxon>
        <taxon>Marasmiineae</taxon>
        <taxon>Mycenaceae</taxon>
        <taxon>Mycena</taxon>
    </lineage>
</organism>